<accession>A0A3P7XMG4</accession>
<keyword evidence="4" id="KW-1185">Reference proteome</keyword>
<sequence>MLPLLLVLIVAVFLPPMHMATTVEAEAGNGTDTERVAPSSLYCVQLECATPVIRESDEELARRLALIASDALSAANVLHLRQKVNFTQTFTDRSANDDIRVEIMRRLVLANRTILSFVTYLHDEPIPGDVLGEDLKLLSAPHISAVLQYPISRIVAQKDAKRMGLSSWLTIAVITGSGLLILCFGWCLLFIYFNSCGARRIYQEISKIVYQKDDTTQYESPVLPSKGIREEDPVTTPAYVRPTEAPTTQPPIQVTPDNVPNAEDVPVVAPYVPCTEPPAQKPSTEAPVPLSVPYGGVAQDVSAATTPPVTFKYVLNEAPAKGTGPL</sequence>
<evidence type="ECO:0000313" key="3">
    <source>
        <dbReference type="EMBL" id="VDO60877.1"/>
    </source>
</evidence>
<evidence type="ECO:0000313" key="5">
    <source>
        <dbReference type="WBParaSite" id="HPBE_0000432601-mRNA-1"/>
    </source>
</evidence>
<feature type="signal peptide" evidence="2">
    <location>
        <begin position="1"/>
        <end position="20"/>
    </location>
</feature>
<dbReference type="EMBL" id="UZAH01025300">
    <property type="protein sequence ID" value="VDO60877.1"/>
    <property type="molecule type" value="Genomic_DNA"/>
</dbReference>
<keyword evidence="1" id="KW-0472">Membrane</keyword>
<dbReference type="OrthoDB" id="5877525at2759"/>
<organism evidence="3">
    <name type="scientific">Heligmosomoides polygyrus</name>
    <name type="common">Parasitic roundworm</name>
    <dbReference type="NCBI Taxonomy" id="6339"/>
    <lineage>
        <taxon>Eukaryota</taxon>
        <taxon>Metazoa</taxon>
        <taxon>Ecdysozoa</taxon>
        <taxon>Nematoda</taxon>
        <taxon>Chromadorea</taxon>
        <taxon>Rhabditida</taxon>
        <taxon>Rhabditina</taxon>
        <taxon>Rhabditomorpha</taxon>
        <taxon>Strongyloidea</taxon>
        <taxon>Heligmosomidae</taxon>
        <taxon>Heligmosomoides</taxon>
    </lineage>
</organism>
<keyword evidence="1" id="KW-1133">Transmembrane helix</keyword>
<gene>
    <name evidence="3" type="ORF">HPBE_LOCUS4327</name>
</gene>
<evidence type="ECO:0000313" key="4">
    <source>
        <dbReference type="Proteomes" id="UP000050761"/>
    </source>
</evidence>
<dbReference type="Proteomes" id="UP000050761">
    <property type="component" value="Unassembled WGS sequence"/>
</dbReference>
<name>A0A3P7XMG4_HELPZ</name>
<reference evidence="5" key="2">
    <citation type="submission" date="2019-09" db="UniProtKB">
        <authorList>
            <consortium name="WormBaseParasite"/>
        </authorList>
    </citation>
    <scope>IDENTIFICATION</scope>
</reference>
<proteinExistence type="predicted"/>
<dbReference type="WBParaSite" id="HPBE_0000432601-mRNA-1">
    <property type="protein sequence ID" value="HPBE_0000432601-mRNA-1"/>
    <property type="gene ID" value="HPBE_0000432601"/>
</dbReference>
<reference evidence="3 4" key="1">
    <citation type="submission" date="2018-11" db="EMBL/GenBank/DDBJ databases">
        <authorList>
            <consortium name="Pathogen Informatics"/>
        </authorList>
    </citation>
    <scope>NUCLEOTIDE SEQUENCE [LARGE SCALE GENOMIC DNA]</scope>
</reference>
<dbReference type="AlphaFoldDB" id="A0A3P7XMG4"/>
<keyword evidence="2" id="KW-0732">Signal</keyword>
<keyword evidence="1" id="KW-0812">Transmembrane</keyword>
<feature type="chain" id="PRO_5044596503" evidence="2">
    <location>
        <begin position="21"/>
        <end position="326"/>
    </location>
</feature>
<feature type="transmembrane region" description="Helical" evidence="1">
    <location>
        <begin position="168"/>
        <end position="193"/>
    </location>
</feature>
<evidence type="ECO:0000256" key="2">
    <source>
        <dbReference type="SAM" id="SignalP"/>
    </source>
</evidence>
<evidence type="ECO:0000256" key="1">
    <source>
        <dbReference type="SAM" id="Phobius"/>
    </source>
</evidence>
<protein>
    <submittedName>
        <fullName evidence="5">SEA domain-containing protein</fullName>
    </submittedName>
</protein>